<feature type="region of interest" description="Disordered" evidence="1">
    <location>
        <begin position="1"/>
        <end position="24"/>
    </location>
</feature>
<feature type="non-terminal residue" evidence="2">
    <location>
        <position position="24"/>
    </location>
</feature>
<gene>
    <name evidence="2" type="ORF">EZS28_055444</name>
</gene>
<proteinExistence type="predicted"/>
<evidence type="ECO:0000313" key="3">
    <source>
        <dbReference type="Proteomes" id="UP000324800"/>
    </source>
</evidence>
<organism evidence="2 3">
    <name type="scientific">Streblomastix strix</name>
    <dbReference type="NCBI Taxonomy" id="222440"/>
    <lineage>
        <taxon>Eukaryota</taxon>
        <taxon>Metamonada</taxon>
        <taxon>Preaxostyla</taxon>
        <taxon>Oxymonadida</taxon>
        <taxon>Streblomastigidae</taxon>
        <taxon>Streblomastix</taxon>
    </lineage>
</organism>
<accession>A0A5J4Q333</accession>
<evidence type="ECO:0000256" key="1">
    <source>
        <dbReference type="SAM" id="MobiDB-lite"/>
    </source>
</evidence>
<dbReference type="AlphaFoldDB" id="A0A5J4Q333"/>
<dbReference type="EMBL" id="SNRW01047489">
    <property type="protein sequence ID" value="KAA6315281.1"/>
    <property type="molecule type" value="Genomic_DNA"/>
</dbReference>
<reference evidence="2 3" key="1">
    <citation type="submission" date="2019-03" db="EMBL/GenBank/DDBJ databases">
        <title>Single cell metagenomics reveals metabolic interactions within the superorganism composed of flagellate Streblomastix strix and complex community of Bacteroidetes bacteria on its surface.</title>
        <authorList>
            <person name="Treitli S.C."/>
            <person name="Kolisko M."/>
            <person name="Husnik F."/>
            <person name="Keeling P."/>
            <person name="Hampl V."/>
        </authorList>
    </citation>
    <scope>NUCLEOTIDE SEQUENCE [LARGE SCALE GENOMIC DNA]</scope>
    <source>
        <strain evidence="2">ST1C</strain>
    </source>
</reference>
<sequence length="24" mass="2624">MAPPKKKKTETSSDILDVPDRIGP</sequence>
<dbReference type="Proteomes" id="UP000324800">
    <property type="component" value="Unassembled WGS sequence"/>
</dbReference>
<protein>
    <submittedName>
        <fullName evidence="2">Uncharacterized protein</fullName>
    </submittedName>
</protein>
<comment type="caution">
    <text evidence="2">The sequence shown here is derived from an EMBL/GenBank/DDBJ whole genome shotgun (WGS) entry which is preliminary data.</text>
</comment>
<name>A0A5J4Q333_9EUKA</name>
<evidence type="ECO:0000313" key="2">
    <source>
        <dbReference type="EMBL" id="KAA6315281.1"/>
    </source>
</evidence>